<dbReference type="GO" id="GO:0000324">
    <property type="term" value="C:fungal-type vacuole"/>
    <property type="evidence" value="ECO:0007669"/>
    <property type="project" value="TreeGrafter"/>
</dbReference>
<feature type="compositionally biased region" description="Basic and acidic residues" evidence="3">
    <location>
        <begin position="235"/>
        <end position="249"/>
    </location>
</feature>
<dbReference type="PANTHER" id="PTHR45694">
    <property type="entry name" value="GLUTAREDOXIN 2"/>
    <property type="match status" value="1"/>
</dbReference>
<dbReference type="SUPFAM" id="SSF52833">
    <property type="entry name" value="Thioredoxin-like"/>
    <property type="match status" value="1"/>
</dbReference>
<reference evidence="6 7" key="2">
    <citation type="journal article" date="2013" name="PLoS Genet.">
        <title>Comparative genome structure, secondary metabolite, and effector coding capacity across Cochliobolus pathogens.</title>
        <authorList>
            <person name="Condon B.J."/>
            <person name="Leng Y."/>
            <person name="Wu D."/>
            <person name="Bushley K.E."/>
            <person name="Ohm R.A."/>
            <person name="Otillar R."/>
            <person name="Martin J."/>
            <person name="Schackwitz W."/>
            <person name="Grimwood J."/>
            <person name="MohdZainudin N."/>
            <person name="Xue C."/>
            <person name="Wang R."/>
            <person name="Manning V.A."/>
            <person name="Dhillon B."/>
            <person name="Tu Z.J."/>
            <person name="Steffenson B.J."/>
            <person name="Salamov A."/>
            <person name="Sun H."/>
            <person name="Lowry S."/>
            <person name="LaButti K."/>
            <person name="Han J."/>
            <person name="Copeland A."/>
            <person name="Lindquist E."/>
            <person name="Barry K."/>
            <person name="Schmutz J."/>
            <person name="Baker S.E."/>
            <person name="Ciuffetti L.M."/>
            <person name="Grigoriev I.V."/>
            <person name="Zhong S."/>
            <person name="Turgeon B.G."/>
        </authorList>
    </citation>
    <scope>NUCLEOTIDE SEQUENCE [LARGE SCALE GENOMIC DNA]</scope>
    <source>
        <strain evidence="7">28A</strain>
    </source>
</reference>
<evidence type="ECO:0000259" key="5">
    <source>
        <dbReference type="Pfam" id="PF00462"/>
    </source>
</evidence>
<dbReference type="EMBL" id="KB908592">
    <property type="protein sequence ID" value="EOA86761.1"/>
    <property type="molecule type" value="Genomic_DNA"/>
</dbReference>
<reference evidence="6 7" key="1">
    <citation type="journal article" date="2012" name="PLoS Pathog.">
        <title>Diverse lifestyles and strategies of plant pathogenesis encoded in the genomes of eighteen Dothideomycetes fungi.</title>
        <authorList>
            <person name="Ohm R.A."/>
            <person name="Feau N."/>
            <person name="Henrissat B."/>
            <person name="Schoch C.L."/>
            <person name="Horwitz B.A."/>
            <person name="Barry K.W."/>
            <person name="Condon B.J."/>
            <person name="Copeland A.C."/>
            <person name="Dhillon B."/>
            <person name="Glaser F."/>
            <person name="Hesse C.N."/>
            <person name="Kosti I."/>
            <person name="LaButti K."/>
            <person name="Lindquist E.A."/>
            <person name="Lucas S."/>
            <person name="Salamov A.A."/>
            <person name="Bradshaw R.E."/>
            <person name="Ciuffetti L."/>
            <person name="Hamelin R.C."/>
            <person name="Kema G.H.J."/>
            <person name="Lawrence C."/>
            <person name="Scott J.A."/>
            <person name="Spatafora J.W."/>
            <person name="Turgeon B.G."/>
            <person name="de Wit P.J.G.M."/>
            <person name="Zhong S."/>
            <person name="Goodwin S.B."/>
            <person name="Grigoriev I.V."/>
        </authorList>
    </citation>
    <scope>NUCLEOTIDE SEQUENCE [LARGE SCALE GENOMIC DNA]</scope>
    <source>
        <strain evidence="7">28A</strain>
    </source>
</reference>
<dbReference type="HOGENOM" id="CLU_026126_0_0_1"/>
<feature type="coiled-coil region" evidence="2">
    <location>
        <begin position="58"/>
        <end position="86"/>
    </location>
</feature>
<proteinExistence type="inferred from homology"/>
<dbReference type="GO" id="GO:0034599">
    <property type="term" value="P:cellular response to oxidative stress"/>
    <property type="evidence" value="ECO:0007669"/>
    <property type="project" value="TreeGrafter"/>
</dbReference>
<dbReference type="GO" id="GO:0004362">
    <property type="term" value="F:glutathione-disulfide reductase (NADPH) activity"/>
    <property type="evidence" value="ECO:0007669"/>
    <property type="project" value="UniProtKB-ARBA"/>
</dbReference>
<keyword evidence="7" id="KW-1185">Reference proteome</keyword>
<gene>
    <name evidence="6" type="ORF">SETTUDRAFT_171133</name>
</gene>
<dbReference type="Proteomes" id="UP000016935">
    <property type="component" value="Unassembled WGS sequence"/>
</dbReference>
<evidence type="ECO:0000313" key="6">
    <source>
        <dbReference type="EMBL" id="EOA86761.1"/>
    </source>
</evidence>
<evidence type="ECO:0000256" key="2">
    <source>
        <dbReference type="SAM" id="Coils"/>
    </source>
</evidence>
<dbReference type="PANTHER" id="PTHR45694:SF5">
    <property type="entry name" value="GLUTAREDOXIN 2"/>
    <property type="match status" value="1"/>
</dbReference>
<dbReference type="NCBIfam" id="TIGR02180">
    <property type="entry name" value="GRX_euk"/>
    <property type="match status" value="1"/>
</dbReference>
<dbReference type="PRINTS" id="PR00160">
    <property type="entry name" value="GLUTAREDOXIN"/>
</dbReference>
<dbReference type="GO" id="GO:0005796">
    <property type="term" value="C:Golgi lumen"/>
    <property type="evidence" value="ECO:0007669"/>
    <property type="project" value="TreeGrafter"/>
</dbReference>
<protein>
    <recommendedName>
        <fullName evidence="5">Glutaredoxin domain-containing protein</fullName>
    </recommendedName>
</protein>
<evidence type="ECO:0000256" key="3">
    <source>
        <dbReference type="SAM" id="MobiDB-lite"/>
    </source>
</evidence>
<feature type="region of interest" description="Disordered" evidence="3">
    <location>
        <begin position="107"/>
        <end position="129"/>
    </location>
</feature>
<dbReference type="InterPro" id="IPR036249">
    <property type="entry name" value="Thioredoxin-like_sf"/>
</dbReference>
<dbReference type="InterPro" id="IPR014025">
    <property type="entry name" value="Glutaredoxin_subgr"/>
</dbReference>
<dbReference type="GO" id="GO:0005801">
    <property type="term" value="C:cis-Golgi network"/>
    <property type="evidence" value="ECO:0007669"/>
    <property type="project" value="UniProtKB-ARBA"/>
</dbReference>
<evidence type="ECO:0000313" key="7">
    <source>
        <dbReference type="Proteomes" id="UP000016935"/>
    </source>
</evidence>
<comment type="similarity">
    <text evidence="1">Belongs to the glutaredoxin family. Monothiol subfamily.</text>
</comment>
<feature type="domain" description="Glutaredoxin" evidence="5">
    <location>
        <begin position="146"/>
        <end position="211"/>
    </location>
</feature>
<name>R0IPW9_EXST2</name>
<dbReference type="AlphaFoldDB" id="R0IPW9"/>
<feature type="compositionally biased region" description="Basic and acidic residues" evidence="3">
    <location>
        <begin position="115"/>
        <end position="129"/>
    </location>
</feature>
<evidence type="ECO:0000256" key="4">
    <source>
        <dbReference type="SAM" id="SignalP"/>
    </source>
</evidence>
<dbReference type="STRING" id="671987.R0IPW9"/>
<dbReference type="eggNOG" id="KOG1752">
    <property type="taxonomic scope" value="Eukaryota"/>
</dbReference>
<organism evidence="6 7">
    <name type="scientific">Exserohilum turcicum (strain 28A)</name>
    <name type="common">Northern leaf blight fungus</name>
    <name type="synonym">Setosphaeria turcica</name>
    <dbReference type="NCBI Taxonomy" id="671987"/>
    <lineage>
        <taxon>Eukaryota</taxon>
        <taxon>Fungi</taxon>
        <taxon>Dikarya</taxon>
        <taxon>Ascomycota</taxon>
        <taxon>Pezizomycotina</taxon>
        <taxon>Dothideomycetes</taxon>
        <taxon>Pleosporomycetidae</taxon>
        <taxon>Pleosporales</taxon>
        <taxon>Pleosporineae</taxon>
        <taxon>Pleosporaceae</taxon>
        <taxon>Exserohilum</taxon>
    </lineage>
</organism>
<dbReference type="InterPro" id="IPR002109">
    <property type="entry name" value="Glutaredoxin"/>
</dbReference>
<evidence type="ECO:0000256" key="1">
    <source>
        <dbReference type="ARBA" id="ARBA00009630"/>
    </source>
</evidence>
<dbReference type="FunFam" id="3.40.30.10:FF:000093">
    <property type="entry name" value="Glutaredoxin 2"/>
    <property type="match status" value="1"/>
</dbReference>
<dbReference type="InterPro" id="IPR011899">
    <property type="entry name" value="Glutaredoxin_euk/vir"/>
</dbReference>
<feature type="signal peptide" evidence="4">
    <location>
        <begin position="1"/>
        <end position="27"/>
    </location>
</feature>
<dbReference type="GeneID" id="19401083"/>
<keyword evidence="4" id="KW-0732">Signal</keyword>
<feature type="chain" id="PRO_5004353188" description="Glutaredoxin domain-containing protein" evidence="4">
    <location>
        <begin position="28"/>
        <end position="257"/>
    </location>
</feature>
<feature type="region of interest" description="Disordered" evidence="3">
    <location>
        <begin position="235"/>
        <end position="257"/>
    </location>
</feature>
<dbReference type="RefSeq" id="XP_008025371.1">
    <property type="nucleotide sequence ID" value="XM_008027180.1"/>
</dbReference>
<dbReference type="OrthoDB" id="423313at2759"/>
<keyword evidence="2" id="KW-0175">Coiled coil</keyword>
<accession>R0IPW9</accession>
<dbReference type="PROSITE" id="PS51354">
    <property type="entry name" value="GLUTAREDOXIN_2"/>
    <property type="match status" value="1"/>
</dbReference>
<dbReference type="CDD" id="cd03419">
    <property type="entry name" value="GRX_GRXh_1_2_like"/>
    <property type="match status" value="1"/>
</dbReference>
<sequence>MPSQRRMRLSVILVVVTIVVLFYMSRGASQTQSSDFYTKTQQALQEKEYAEAAKVRDADNVGTRLKAAEEQAKKKAEEKYKDVKAGVEGPDKKGVAGRVKVDGERVPGVAQQGGRPRDQAAMKDHETPEDHEVEMELNAILKKSPIIIFSKSYCPHSKKAKHILLEKYKIVPEPYVVELDQSPMGAQLQAFLHKSTGRRTVPNILLMGKSIGGGDEMVELDETDTLIDKVKEMGGSRITQAEHRGARPEVRRRRAKA</sequence>
<dbReference type="Gene3D" id="3.40.30.10">
    <property type="entry name" value="Glutaredoxin"/>
    <property type="match status" value="1"/>
</dbReference>
<dbReference type="Pfam" id="PF00462">
    <property type="entry name" value="Glutaredoxin"/>
    <property type="match status" value="1"/>
</dbReference>